<comment type="caution">
    <text evidence="11">The sequence shown here is derived from an EMBL/GenBank/DDBJ whole genome shotgun (WGS) entry which is preliminary data.</text>
</comment>
<dbReference type="EMBL" id="RJKL01000001">
    <property type="protein sequence ID" value="ROP28743.1"/>
    <property type="molecule type" value="Genomic_DNA"/>
</dbReference>
<reference evidence="11 12" key="1">
    <citation type="submission" date="2018-11" db="EMBL/GenBank/DDBJ databases">
        <title>Sequencing the genomes of 1000 actinobacteria strains.</title>
        <authorList>
            <person name="Klenk H.-P."/>
        </authorList>
    </citation>
    <scope>NUCLEOTIDE SEQUENCE [LARGE SCALE GENOMIC DNA]</scope>
    <source>
        <strain evidence="11 12">DSM 43634</strain>
    </source>
</reference>
<dbReference type="Pfam" id="PF00999">
    <property type="entry name" value="Na_H_Exchanger"/>
    <property type="match status" value="1"/>
</dbReference>
<keyword evidence="7 9" id="KW-0472">Membrane</keyword>
<dbReference type="RefSeq" id="WP_170208259.1">
    <property type="nucleotide sequence ID" value="NZ_RJKL01000001.1"/>
</dbReference>
<feature type="transmembrane region" description="Helical" evidence="9">
    <location>
        <begin position="220"/>
        <end position="239"/>
    </location>
</feature>
<evidence type="ECO:0000256" key="6">
    <source>
        <dbReference type="ARBA" id="ARBA00023065"/>
    </source>
</evidence>
<evidence type="ECO:0000256" key="7">
    <source>
        <dbReference type="ARBA" id="ARBA00023136"/>
    </source>
</evidence>
<accession>A0A3N1GEN5</accession>
<evidence type="ECO:0000256" key="2">
    <source>
        <dbReference type="ARBA" id="ARBA00022448"/>
    </source>
</evidence>
<keyword evidence="6" id="KW-0406">Ion transport</keyword>
<name>A0A3N1GEN5_9ACTN</name>
<dbReference type="InterPro" id="IPR006153">
    <property type="entry name" value="Cation/H_exchanger_TM"/>
</dbReference>
<keyword evidence="2" id="KW-0813">Transport</keyword>
<dbReference type="AlphaFoldDB" id="A0A3N1GEN5"/>
<keyword evidence="5 9" id="KW-1133">Transmembrane helix</keyword>
<evidence type="ECO:0000256" key="4">
    <source>
        <dbReference type="ARBA" id="ARBA00022692"/>
    </source>
</evidence>
<evidence type="ECO:0000256" key="8">
    <source>
        <dbReference type="SAM" id="MobiDB-lite"/>
    </source>
</evidence>
<feature type="transmembrane region" description="Helical" evidence="9">
    <location>
        <begin position="358"/>
        <end position="379"/>
    </location>
</feature>
<feature type="region of interest" description="Disordered" evidence="8">
    <location>
        <begin position="391"/>
        <end position="429"/>
    </location>
</feature>
<keyword evidence="4 9" id="KW-0812">Transmembrane</keyword>
<sequence>MTSSALALIAVAVFAWGAFSARLERADLTAPIAFVGLGVLLAALSDVDADAGAAGVAVLTEVTLAWVLFSDAARVGVRELRSDAGVYGRLLGLALPLTVVVGAAVAWALPGIGSPWIALLIGAALAPTDAALGAVVITHPAVPVRIRRILNVESGLNDGFVTPIVMVALAGAASAPGHADANAFAAVLQLVAGAVIGAVIGASGGWIVRVASRRGWTDESYAGPAVLALALVAYAGALVGQGNGFVAAFAGGIAFGHVAGRGRPRAVSYVEQTAGLASLLVWLLFGAIAVPLLYGRIDTMTVLYAVLSLTLMRMVPVALSLAGAGFGARAVLFVGWFGPRGLASVVFALLAVEHLGGRAAPAVAVIVVTVLLSVVAHGLTADPWATRFGARVAPRGEPAPGEPATGEPGTREPAATERLRRSPAATTGP</sequence>
<feature type="transmembrane region" description="Helical" evidence="9">
    <location>
        <begin position="159"/>
        <end position="177"/>
    </location>
</feature>
<evidence type="ECO:0000256" key="3">
    <source>
        <dbReference type="ARBA" id="ARBA00022449"/>
    </source>
</evidence>
<feature type="transmembrane region" description="Helical" evidence="9">
    <location>
        <begin position="274"/>
        <end position="295"/>
    </location>
</feature>
<feature type="transmembrane region" description="Helical" evidence="9">
    <location>
        <begin position="183"/>
        <end position="208"/>
    </location>
</feature>
<evidence type="ECO:0000313" key="12">
    <source>
        <dbReference type="Proteomes" id="UP000271683"/>
    </source>
</evidence>
<gene>
    <name evidence="11" type="ORF">EDD30_1515</name>
</gene>
<dbReference type="GO" id="GO:1902600">
    <property type="term" value="P:proton transmembrane transport"/>
    <property type="evidence" value="ECO:0007669"/>
    <property type="project" value="InterPro"/>
</dbReference>
<dbReference type="GO" id="GO:0005886">
    <property type="term" value="C:plasma membrane"/>
    <property type="evidence" value="ECO:0007669"/>
    <property type="project" value="UniProtKB-SubCell"/>
</dbReference>
<evidence type="ECO:0000256" key="1">
    <source>
        <dbReference type="ARBA" id="ARBA00004651"/>
    </source>
</evidence>
<feature type="transmembrane region" description="Helical" evidence="9">
    <location>
        <begin position="330"/>
        <end position="352"/>
    </location>
</feature>
<feature type="transmembrane region" description="Helical" evidence="9">
    <location>
        <begin position="301"/>
        <end position="323"/>
    </location>
</feature>
<feature type="compositionally biased region" description="Low complexity" evidence="8">
    <location>
        <begin position="395"/>
        <end position="413"/>
    </location>
</feature>
<feature type="transmembrane region" description="Helical" evidence="9">
    <location>
        <begin position="90"/>
        <end position="110"/>
    </location>
</feature>
<feature type="transmembrane region" description="Helical" evidence="9">
    <location>
        <begin position="245"/>
        <end position="262"/>
    </location>
</feature>
<feature type="transmembrane region" description="Helical" evidence="9">
    <location>
        <begin position="116"/>
        <end position="138"/>
    </location>
</feature>
<dbReference type="PANTHER" id="PTHR32507">
    <property type="entry name" value="NA(+)/H(+) ANTIPORTER 1"/>
    <property type="match status" value="1"/>
</dbReference>
<keyword evidence="3" id="KW-0050">Antiport</keyword>
<proteinExistence type="predicted"/>
<evidence type="ECO:0000256" key="9">
    <source>
        <dbReference type="SAM" id="Phobius"/>
    </source>
</evidence>
<evidence type="ECO:0000259" key="10">
    <source>
        <dbReference type="Pfam" id="PF00999"/>
    </source>
</evidence>
<evidence type="ECO:0000313" key="11">
    <source>
        <dbReference type="EMBL" id="ROP28743.1"/>
    </source>
</evidence>
<protein>
    <submittedName>
        <fullName evidence="11">Sodium/proton antiporter (CPA1 family)</fullName>
    </submittedName>
</protein>
<feature type="transmembrane region" description="Helical" evidence="9">
    <location>
        <begin position="51"/>
        <end position="69"/>
    </location>
</feature>
<evidence type="ECO:0000256" key="5">
    <source>
        <dbReference type="ARBA" id="ARBA00022989"/>
    </source>
</evidence>
<dbReference type="Proteomes" id="UP000271683">
    <property type="component" value="Unassembled WGS sequence"/>
</dbReference>
<feature type="domain" description="Cation/H+ exchanger transmembrane" evidence="10">
    <location>
        <begin position="25"/>
        <end position="385"/>
    </location>
</feature>
<organism evidence="11 12">
    <name type="scientific">Couchioplanes caeruleus</name>
    <dbReference type="NCBI Taxonomy" id="56438"/>
    <lineage>
        <taxon>Bacteria</taxon>
        <taxon>Bacillati</taxon>
        <taxon>Actinomycetota</taxon>
        <taxon>Actinomycetes</taxon>
        <taxon>Micromonosporales</taxon>
        <taxon>Micromonosporaceae</taxon>
        <taxon>Couchioplanes</taxon>
    </lineage>
</organism>
<dbReference type="PANTHER" id="PTHR32507:SF8">
    <property type="entry name" value="CNH1P"/>
    <property type="match status" value="1"/>
</dbReference>
<dbReference type="GO" id="GO:0015297">
    <property type="term" value="F:antiporter activity"/>
    <property type="evidence" value="ECO:0007669"/>
    <property type="project" value="UniProtKB-KW"/>
</dbReference>
<comment type="subcellular location">
    <subcellularLocation>
        <location evidence="1">Cell membrane</location>
        <topology evidence="1">Multi-pass membrane protein</topology>
    </subcellularLocation>
</comment>